<reference evidence="15" key="4">
    <citation type="submission" date="2025-09" db="UniProtKB">
        <authorList>
            <consortium name="Ensembl"/>
        </authorList>
    </citation>
    <scope>IDENTIFICATION</scope>
</reference>
<dbReference type="Pfam" id="PF00025">
    <property type="entry name" value="Arf"/>
    <property type="match status" value="1"/>
</dbReference>
<evidence type="ECO:0000256" key="1">
    <source>
        <dbReference type="ARBA" id="ARBA00004255"/>
    </source>
</evidence>
<keyword evidence="5" id="KW-0519">Myristate</keyword>
<reference evidence="16" key="2">
    <citation type="submission" date="2023-03" db="EMBL/GenBank/DDBJ databases">
        <authorList>
            <consortium name="Wellcome Sanger Institute Data Sharing"/>
        </authorList>
    </citation>
    <scope>NUCLEOTIDE SEQUENCE [LARGE SCALE GENOMIC DNA]</scope>
</reference>
<keyword evidence="9 12" id="KW-0342">GTP-binding</keyword>
<dbReference type="GeneTree" id="ENSGT00940000155737"/>
<reference evidence="15 16" key="1">
    <citation type="submission" date="2018-05" db="EMBL/GenBank/DDBJ databases">
        <authorList>
            <person name="Datahose"/>
        </authorList>
    </citation>
    <scope>NUCLEOTIDE SEQUENCE</scope>
</reference>
<evidence type="ECO:0000256" key="13">
    <source>
        <dbReference type="PIRSR" id="PIRSR606689-2"/>
    </source>
</evidence>
<dbReference type="GO" id="GO:0003924">
    <property type="term" value="F:GTPase activity"/>
    <property type="evidence" value="ECO:0007669"/>
    <property type="project" value="InterPro"/>
</dbReference>
<dbReference type="GO" id="GO:0005525">
    <property type="term" value="F:GTP binding"/>
    <property type="evidence" value="ECO:0007669"/>
    <property type="project" value="UniProtKB-KW"/>
</dbReference>
<proteinExistence type="inferred from homology"/>
<evidence type="ECO:0000256" key="8">
    <source>
        <dbReference type="ARBA" id="ARBA00023034"/>
    </source>
</evidence>
<dbReference type="Ensembl" id="ENSACLT00000041226.2">
    <property type="protein sequence ID" value="ENSACLP00000040279.1"/>
    <property type="gene ID" value="ENSACLG00000027139.2"/>
</dbReference>
<dbReference type="Proteomes" id="UP000265100">
    <property type="component" value="Chromosome 8"/>
</dbReference>
<comment type="similarity">
    <text evidence="3 14">Belongs to the small GTPase superfamily. Arf family.</text>
</comment>
<dbReference type="InterPro" id="IPR027417">
    <property type="entry name" value="P-loop_NTPase"/>
</dbReference>
<evidence type="ECO:0000256" key="9">
    <source>
        <dbReference type="ARBA" id="ARBA00023134"/>
    </source>
</evidence>
<feature type="binding site" evidence="12">
    <location>
        <begin position="93"/>
        <end position="100"/>
    </location>
    <ligand>
        <name>GTP</name>
        <dbReference type="ChEBI" id="CHEBI:37565"/>
    </ligand>
</feature>
<keyword evidence="7" id="KW-0653">Protein transport</keyword>
<evidence type="ECO:0000313" key="15">
    <source>
        <dbReference type="Ensembl" id="ENSACLP00000040279.1"/>
    </source>
</evidence>
<keyword evidence="13" id="KW-0460">Magnesium</keyword>
<dbReference type="GO" id="GO:0005813">
    <property type="term" value="C:centrosome"/>
    <property type="evidence" value="ECO:0007669"/>
    <property type="project" value="UniProtKB-SubCell"/>
</dbReference>
<dbReference type="STRING" id="8154.ENSACLP00000040279"/>
<keyword evidence="16" id="KW-1185">Reference proteome</keyword>
<protein>
    <recommendedName>
        <fullName evidence="11">ADP-ribosylation factor-like protein 3</fullName>
    </recommendedName>
</protein>
<feature type="binding site" evidence="12">
    <location>
        <position position="139"/>
    </location>
    <ligand>
        <name>GTP</name>
        <dbReference type="ChEBI" id="CHEBI:37565"/>
    </ligand>
</feature>
<evidence type="ECO:0000256" key="12">
    <source>
        <dbReference type="PIRSR" id="PIRSR606689-1"/>
    </source>
</evidence>
<dbReference type="NCBIfam" id="TIGR00231">
    <property type="entry name" value="small_GTP"/>
    <property type="match status" value="1"/>
</dbReference>
<dbReference type="PROSITE" id="PS51417">
    <property type="entry name" value="ARF"/>
    <property type="match status" value="1"/>
</dbReference>
<dbReference type="OMA" id="EGMEWVC"/>
<dbReference type="InterPro" id="IPR044612">
    <property type="entry name" value="ARL2/3"/>
</dbReference>
<reference evidence="15" key="3">
    <citation type="submission" date="2025-08" db="UniProtKB">
        <authorList>
            <consortium name="Ensembl"/>
        </authorList>
    </citation>
    <scope>IDENTIFICATION</scope>
</reference>
<dbReference type="OrthoDB" id="2011769at2759"/>
<evidence type="ECO:0000256" key="2">
    <source>
        <dbReference type="ARBA" id="ARBA00004300"/>
    </source>
</evidence>
<feature type="binding site" evidence="13">
    <location>
        <position position="100"/>
    </location>
    <ligand>
        <name>Mg(2+)</name>
        <dbReference type="ChEBI" id="CHEBI:18420"/>
    </ligand>
</feature>
<evidence type="ECO:0000313" key="16">
    <source>
        <dbReference type="Proteomes" id="UP000265100"/>
    </source>
</evidence>
<dbReference type="PANTHER" id="PTHR45697">
    <property type="entry name" value="ADP-RIBOSYLATION FACTOR-LIKE PROTEIN 2-RELATED"/>
    <property type="match status" value="1"/>
</dbReference>
<feature type="binding site" evidence="12">
    <location>
        <begin position="195"/>
        <end position="198"/>
    </location>
    <ligand>
        <name>GTP</name>
        <dbReference type="ChEBI" id="CHEBI:37565"/>
    </ligand>
</feature>
<dbReference type="CDD" id="cd04155">
    <property type="entry name" value="Arl3"/>
    <property type="match status" value="1"/>
</dbReference>
<evidence type="ECO:0000256" key="14">
    <source>
        <dbReference type="RuleBase" id="RU003925"/>
    </source>
</evidence>
<evidence type="ECO:0000256" key="4">
    <source>
        <dbReference type="ARBA" id="ARBA00022448"/>
    </source>
</evidence>
<dbReference type="GO" id="GO:0000139">
    <property type="term" value="C:Golgi membrane"/>
    <property type="evidence" value="ECO:0007669"/>
    <property type="project" value="UniProtKB-SubCell"/>
</dbReference>
<accession>A0A3P8RFA6</accession>
<dbReference type="AlphaFoldDB" id="A0A3P8RFA6"/>
<comment type="subcellular location">
    <subcellularLocation>
        <location evidence="2">Cytoplasm</location>
        <location evidence="2">Cytoskeleton</location>
        <location evidence="2">Microtubule organizing center</location>
        <location evidence="2">Centrosome</location>
    </subcellularLocation>
    <subcellularLocation>
        <location evidence="1">Golgi apparatus membrane</location>
        <topology evidence="1">Peripheral membrane protein</topology>
        <orientation evidence="1">Cytoplasmic side</orientation>
    </subcellularLocation>
</comment>
<dbReference type="PROSITE" id="PS51419">
    <property type="entry name" value="RAB"/>
    <property type="match status" value="1"/>
</dbReference>
<keyword evidence="6 12" id="KW-0547">Nucleotide-binding</keyword>
<keyword evidence="13" id="KW-0479">Metal-binding</keyword>
<evidence type="ECO:0000256" key="3">
    <source>
        <dbReference type="ARBA" id="ARBA00010290"/>
    </source>
</evidence>
<evidence type="ECO:0000256" key="6">
    <source>
        <dbReference type="ARBA" id="ARBA00022741"/>
    </source>
</evidence>
<keyword evidence="10" id="KW-0449">Lipoprotein</keyword>
<name>A0A3P8RFA6_ASTCA</name>
<dbReference type="SMART" id="SM00175">
    <property type="entry name" value="RAB"/>
    <property type="match status" value="1"/>
</dbReference>
<sequence length="251" mass="28395">MLMNRIHTLRLQKKSVSPQNSIRVGILYFTHLKKMFHECNTTRDLCVSLRLTSLPLVTLGGVSRREGNKMGLLSILRKLKSTPDQEVRILLLGLDNGGKTTLLKQLASEDISHITPTQGFNIKSVQSQGFKLNVWDIGGQRKIRPYWRNYFENTDVLIYVIDSADRKRFEETGQELAELLDEEKLSGVPVLIFANKQDLLTAAPASEIAEGLNLHTIRDRMWQIQSCSALTGEGIQEGMNWVCKSVNSKKK</sequence>
<feature type="binding site" evidence="13">
    <location>
        <position position="117"/>
    </location>
    <ligand>
        <name>Mg(2+)</name>
        <dbReference type="ChEBI" id="CHEBI:18420"/>
    </ligand>
</feature>
<dbReference type="InterPro" id="IPR005225">
    <property type="entry name" value="Small_GTP-bd"/>
</dbReference>
<dbReference type="FunFam" id="3.40.50.300:FF:000281">
    <property type="entry name" value="ADP-ribosylation factor-like protein 3"/>
    <property type="match status" value="1"/>
</dbReference>
<dbReference type="PRINTS" id="PR00328">
    <property type="entry name" value="SAR1GTPBP"/>
</dbReference>
<dbReference type="SUPFAM" id="SSF52540">
    <property type="entry name" value="P-loop containing nucleoside triphosphate hydrolases"/>
    <property type="match status" value="1"/>
</dbReference>
<dbReference type="GO" id="GO:0015031">
    <property type="term" value="P:protein transport"/>
    <property type="evidence" value="ECO:0007669"/>
    <property type="project" value="UniProtKB-KW"/>
</dbReference>
<dbReference type="Bgee" id="ENSACLG00000027139">
    <property type="expression patterns" value="Expressed in camera-type eye and 8 other cell types or tissues"/>
</dbReference>
<dbReference type="SMART" id="SM00178">
    <property type="entry name" value="SAR"/>
    <property type="match status" value="1"/>
</dbReference>
<evidence type="ECO:0000256" key="5">
    <source>
        <dbReference type="ARBA" id="ARBA00022707"/>
    </source>
</evidence>
<dbReference type="Gene3D" id="3.40.50.300">
    <property type="entry name" value="P-loop containing nucleotide triphosphate hydrolases"/>
    <property type="match status" value="1"/>
</dbReference>
<keyword evidence="4" id="KW-0813">Transport</keyword>
<dbReference type="InterPro" id="IPR006689">
    <property type="entry name" value="Small_GTPase_ARF/SAR"/>
</dbReference>
<evidence type="ECO:0000256" key="10">
    <source>
        <dbReference type="ARBA" id="ARBA00023288"/>
    </source>
</evidence>
<dbReference type="GO" id="GO:0046872">
    <property type="term" value="F:metal ion binding"/>
    <property type="evidence" value="ECO:0007669"/>
    <property type="project" value="UniProtKB-KW"/>
</dbReference>
<evidence type="ECO:0000256" key="7">
    <source>
        <dbReference type="ARBA" id="ARBA00022927"/>
    </source>
</evidence>
<keyword evidence="8" id="KW-0333">Golgi apparatus</keyword>
<dbReference type="SMART" id="SM00177">
    <property type="entry name" value="ARF"/>
    <property type="match status" value="1"/>
</dbReference>
<evidence type="ECO:0000256" key="11">
    <source>
        <dbReference type="ARBA" id="ARBA00040616"/>
    </source>
</evidence>
<organism evidence="15 16">
    <name type="scientific">Astatotilapia calliptera</name>
    <name type="common">Eastern happy</name>
    <name type="synonym">Chromis callipterus</name>
    <dbReference type="NCBI Taxonomy" id="8154"/>
    <lineage>
        <taxon>Eukaryota</taxon>
        <taxon>Metazoa</taxon>
        <taxon>Chordata</taxon>
        <taxon>Craniata</taxon>
        <taxon>Vertebrata</taxon>
        <taxon>Euteleostomi</taxon>
        <taxon>Actinopterygii</taxon>
        <taxon>Neopterygii</taxon>
        <taxon>Teleostei</taxon>
        <taxon>Neoteleostei</taxon>
        <taxon>Acanthomorphata</taxon>
        <taxon>Ovalentaria</taxon>
        <taxon>Cichlomorphae</taxon>
        <taxon>Cichliformes</taxon>
        <taxon>Cichlidae</taxon>
        <taxon>African cichlids</taxon>
        <taxon>Pseudocrenilabrinae</taxon>
        <taxon>Haplochromini</taxon>
        <taxon>Astatotilapia</taxon>
    </lineage>
</organism>